<dbReference type="EMBL" id="FQVN01000006">
    <property type="protein sequence ID" value="SHG13524.1"/>
    <property type="molecule type" value="Genomic_DNA"/>
</dbReference>
<feature type="transmembrane region" description="Helical" evidence="2">
    <location>
        <begin position="214"/>
        <end position="236"/>
    </location>
</feature>
<evidence type="ECO:0000313" key="4">
    <source>
        <dbReference type="Proteomes" id="UP000184501"/>
    </source>
</evidence>
<keyword evidence="2" id="KW-0472">Membrane</keyword>
<dbReference type="PANTHER" id="PTHR20992:SF9">
    <property type="entry name" value="AT15442P-RELATED"/>
    <property type="match status" value="1"/>
</dbReference>
<dbReference type="OrthoDB" id="8061853at2"/>
<protein>
    <submittedName>
        <fullName evidence="3">Uncharacterized hydrophobic domain-containing protein</fullName>
    </submittedName>
</protein>
<feature type="region of interest" description="Disordered" evidence="1">
    <location>
        <begin position="301"/>
        <end position="328"/>
    </location>
</feature>
<evidence type="ECO:0000256" key="1">
    <source>
        <dbReference type="SAM" id="MobiDB-lite"/>
    </source>
</evidence>
<feature type="transmembrane region" description="Helical" evidence="2">
    <location>
        <begin position="277"/>
        <end position="297"/>
    </location>
</feature>
<dbReference type="Proteomes" id="UP000184501">
    <property type="component" value="Unassembled WGS sequence"/>
</dbReference>
<feature type="transmembrane region" description="Helical" evidence="2">
    <location>
        <begin position="141"/>
        <end position="162"/>
    </location>
</feature>
<keyword evidence="4" id="KW-1185">Reference proteome</keyword>
<dbReference type="STRING" id="2017.SAMN05444320_106499"/>
<dbReference type="PANTHER" id="PTHR20992">
    <property type="entry name" value="AT15442P-RELATED"/>
    <property type="match status" value="1"/>
</dbReference>
<accession>A0A1M5HC59</accession>
<dbReference type="Pfam" id="PF04087">
    <property type="entry name" value="DUF389"/>
    <property type="match status" value="1"/>
</dbReference>
<proteinExistence type="predicted"/>
<keyword evidence="2" id="KW-1133">Transmembrane helix</keyword>
<feature type="transmembrane region" description="Helical" evidence="2">
    <location>
        <begin position="174"/>
        <end position="194"/>
    </location>
</feature>
<dbReference type="AlphaFoldDB" id="A0A1M5HC59"/>
<feature type="transmembrane region" description="Helical" evidence="2">
    <location>
        <begin position="243"/>
        <end position="265"/>
    </location>
</feature>
<reference evidence="3 4" key="1">
    <citation type="submission" date="2016-11" db="EMBL/GenBank/DDBJ databases">
        <authorList>
            <person name="Jaros S."/>
            <person name="Januszkiewicz K."/>
            <person name="Wedrychowicz H."/>
        </authorList>
    </citation>
    <scope>NUCLEOTIDE SEQUENCE [LARGE SCALE GENOMIC DNA]</scope>
    <source>
        <strain evidence="3 4">DSM 44523</strain>
    </source>
</reference>
<sequence length="328" mass="33438">MLHLRVVCPAERTEDVLRVLRAAPGATHLVLLRGAALDPVGDVVEAEIAREATDEVLSELCRLGVDHSGGITLETIDTALSDAADRAEEAAPGEGADAVVWEELIARTGEESRLSVTFQAFLTIACLLAAVGAVTNSAITVVGAMVVGPEFGPLAAVAVGLVGRRWDLVRRAAFALVAGFLLATGVTAAATVLAEGVGLFGPGVLDQGAQQVDFVFQVGPFSLIVAMLAGAAGMLAMTSAKSAALVGVFISVTTVPAAGFAAVAAVLGRWDLCGRSLAQLVVNMVGIVLAAWLVLVLRRSGSSVGGRGSRGGRATARREDNGRPLAKG</sequence>
<name>A0A1M5HC59_STRHI</name>
<organism evidence="3 4">
    <name type="scientific">Streptoalloteichus hindustanus</name>
    <dbReference type="NCBI Taxonomy" id="2017"/>
    <lineage>
        <taxon>Bacteria</taxon>
        <taxon>Bacillati</taxon>
        <taxon>Actinomycetota</taxon>
        <taxon>Actinomycetes</taxon>
        <taxon>Pseudonocardiales</taxon>
        <taxon>Pseudonocardiaceae</taxon>
        <taxon>Streptoalloteichus</taxon>
    </lineage>
</organism>
<evidence type="ECO:0000313" key="3">
    <source>
        <dbReference type="EMBL" id="SHG13524.1"/>
    </source>
</evidence>
<feature type="transmembrane region" description="Helical" evidence="2">
    <location>
        <begin position="114"/>
        <end position="135"/>
    </location>
</feature>
<gene>
    <name evidence="3" type="ORF">SAMN05444320_106499</name>
</gene>
<dbReference type="RefSeq" id="WP_073485848.1">
    <property type="nucleotide sequence ID" value="NZ_FQVN01000006.1"/>
</dbReference>
<keyword evidence="2" id="KW-0812">Transmembrane</keyword>
<evidence type="ECO:0000256" key="2">
    <source>
        <dbReference type="SAM" id="Phobius"/>
    </source>
</evidence>
<dbReference type="InterPro" id="IPR005240">
    <property type="entry name" value="DUF389"/>
</dbReference>